<keyword evidence="2" id="KW-0119">Carbohydrate metabolism</keyword>
<reference evidence="4 5" key="1">
    <citation type="submission" date="2024-09" db="EMBL/GenBank/DDBJ databases">
        <authorList>
            <person name="Sun Q."/>
            <person name="Mori K."/>
        </authorList>
    </citation>
    <scope>NUCLEOTIDE SEQUENCE [LARGE SCALE GENOMIC DNA]</scope>
    <source>
        <strain evidence="4 5">CCM 7765</strain>
    </source>
</reference>
<keyword evidence="5" id="KW-1185">Reference proteome</keyword>
<dbReference type="EMBL" id="JBHLWO010000001">
    <property type="protein sequence ID" value="MFC0317714.1"/>
    <property type="molecule type" value="Genomic_DNA"/>
</dbReference>
<dbReference type="SUPFAM" id="SSF51004">
    <property type="entry name" value="C-terminal (heme d1) domain of cytochrome cd1-nitrite reductase"/>
    <property type="match status" value="1"/>
</dbReference>
<dbReference type="InterPro" id="IPR050282">
    <property type="entry name" value="Cycloisomerase_2"/>
</dbReference>
<dbReference type="InterPro" id="IPR015943">
    <property type="entry name" value="WD40/YVTN_repeat-like_dom_sf"/>
</dbReference>
<comment type="similarity">
    <text evidence="1">Belongs to the cycloisomerase 2 family.</text>
</comment>
<sequence length="376" mass="40668">MKPVNICRLLGCMILLPMVLKAQTKTINVLIGTYTNTGKSKGIYVYSFDPSSGSLTYKNEVASSDPSFLALSADKKYLYAVNELNTGEGAVSAFKYHPTDGKLVLLNTQLTHGDSPCHVIVDQKDNHVVVSNYSGGSLTVFGVQPDGSLTEKVQLIKHEGSGPDKSRQEKPHVHSATLSPDGRFLLVQDLGTDRINVYGYDALNKNAPLSTEAKVAKASPGSGPRHITFAKDGRYVYLVQEMKAAVTVYAYSDGQLTAIQEISMLPPSYKGDVGAADIHISPDGKFLYASNRGEANDMAIYAINKKDGKLSYVGNQSVEGKGPRNFAISPDGKHLLVANQYTDDVIVFARDEQTGRLKNTGNRIEIGAPVCVLFDE</sequence>
<protein>
    <submittedName>
        <fullName evidence="4">Lactonase family protein</fullName>
    </submittedName>
</protein>
<dbReference type="PANTHER" id="PTHR30344">
    <property type="entry name" value="6-PHOSPHOGLUCONOLACTONASE-RELATED"/>
    <property type="match status" value="1"/>
</dbReference>
<feature type="chain" id="PRO_5045651713" evidence="3">
    <location>
        <begin position="23"/>
        <end position="376"/>
    </location>
</feature>
<dbReference type="InterPro" id="IPR019405">
    <property type="entry name" value="Lactonase_7-beta_prop"/>
</dbReference>
<evidence type="ECO:0000256" key="3">
    <source>
        <dbReference type="SAM" id="SignalP"/>
    </source>
</evidence>
<evidence type="ECO:0000256" key="2">
    <source>
        <dbReference type="ARBA" id="ARBA00022526"/>
    </source>
</evidence>
<dbReference type="PANTHER" id="PTHR30344:SF1">
    <property type="entry name" value="6-PHOSPHOGLUCONOLACTONASE"/>
    <property type="match status" value="1"/>
</dbReference>
<comment type="caution">
    <text evidence="4">The sequence shown here is derived from an EMBL/GenBank/DDBJ whole genome shotgun (WGS) entry which is preliminary data.</text>
</comment>
<dbReference type="InterPro" id="IPR011048">
    <property type="entry name" value="Haem_d1_sf"/>
</dbReference>
<feature type="signal peptide" evidence="3">
    <location>
        <begin position="1"/>
        <end position="22"/>
    </location>
</feature>
<evidence type="ECO:0000313" key="5">
    <source>
        <dbReference type="Proteomes" id="UP001589774"/>
    </source>
</evidence>
<gene>
    <name evidence="4" type="ORF">ACFFI0_05315</name>
</gene>
<dbReference type="Pfam" id="PF10282">
    <property type="entry name" value="Lactonase"/>
    <property type="match status" value="1"/>
</dbReference>
<keyword evidence="2" id="KW-0313">Glucose metabolism</keyword>
<evidence type="ECO:0000256" key="1">
    <source>
        <dbReference type="ARBA" id="ARBA00005564"/>
    </source>
</evidence>
<name>A0ABV6HGI2_9SPHI</name>
<organism evidence="4 5">
    <name type="scientific">Olivibacter oleidegradans</name>
    <dbReference type="NCBI Taxonomy" id="760123"/>
    <lineage>
        <taxon>Bacteria</taxon>
        <taxon>Pseudomonadati</taxon>
        <taxon>Bacteroidota</taxon>
        <taxon>Sphingobacteriia</taxon>
        <taxon>Sphingobacteriales</taxon>
        <taxon>Sphingobacteriaceae</taxon>
        <taxon>Olivibacter</taxon>
    </lineage>
</organism>
<dbReference type="RefSeq" id="WP_242627105.1">
    <property type="nucleotide sequence ID" value="NZ_JBHLWO010000001.1"/>
</dbReference>
<dbReference type="Gene3D" id="2.130.10.10">
    <property type="entry name" value="YVTN repeat-like/Quinoprotein amine dehydrogenase"/>
    <property type="match status" value="1"/>
</dbReference>
<evidence type="ECO:0000313" key="4">
    <source>
        <dbReference type="EMBL" id="MFC0317714.1"/>
    </source>
</evidence>
<accession>A0ABV6HGI2</accession>
<keyword evidence="3" id="KW-0732">Signal</keyword>
<dbReference type="Proteomes" id="UP001589774">
    <property type="component" value="Unassembled WGS sequence"/>
</dbReference>
<proteinExistence type="inferred from homology"/>